<dbReference type="InterPro" id="IPR013879">
    <property type="entry name" value="DUF1761"/>
</dbReference>
<name>A0ABP1EJ78_9FLAO</name>
<dbReference type="Pfam" id="PF08570">
    <property type="entry name" value="DUF1761"/>
    <property type="match status" value="1"/>
</dbReference>
<keyword evidence="1" id="KW-0472">Membrane</keyword>
<keyword evidence="1" id="KW-0812">Transmembrane</keyword>
<feature type="transmembrane region" description="Helical" evidence="1">
    <location>
        <begin position="48"/>
        <end position="70"/>
    </location>
</feature>
<feature type="transmembrane region" description="Helical" evidence="1">
    <location>
        <begin position="142"/>
        <end position="161"/>
    </location>
</feature>
<dbReference type="Proteomes" id="UP001497416">
    <property type="component" value="Unassembled WGS sequence"/>
</dbReference>
<dbReference type="EMBL" id="CAXIXY010000003">
    <property type="protein sequence ID" value="CAL2081286.1"/>
    <property type="molecule type" value="Genomic_DNA"/>
</dbReference>
<reference evidence="2 3" key="1">
    <citation type="submission" date="2024-05" db="EMBL/GenBank/DDBJ databases">
        <authorList>
            <person name="Duchaud E."/>
        </authorList>
    </citation>
    <scope>NUCLEOTIDE SEQUENCE [LARGE SCALE GENOMIC DNA]</scope>
    <source>
        <strain evidence="2">Ena-SAMPLE-TAB-13-05-2024-13:56:06:370-140302</strain>
    </source>
</reference>
<sequence>MEFNFLICAVAALIPLVIGFVWYGPLFKNAWMKEMGFTEESMQGAKMPLIFGLCYVLGFIIALGLMPVVIHQMGVFAVFAGDPGFNEQTGEGYKTFSSIMESHGHNFRSFKHGTLHGGLLGFFTVMPILAIQAMFERKSFKYIAINAGYWIVTLAIMGGIICQWL</sequence>
<feature type="transmembrane region" description="Helical" evidence="1">
    <location>
        <begin position="115"/>
        <end position="135"/>
    </location>
</feature>
<feature type="transmembrane region" description="Helical" evidence="1">
    <location>
        <begin position="6"/>
        <end position="27"/>
    </location>
</feature>
<evidence type="ECO:0008006" key="4">
    <source>
        <dbReference type="Google" id="ProtNLM"/>
    </source>
</evidence>
<keyword evidence="3" id="KW-1185">Reference proteome</keyword>
<evidence type="ECO:0000313" key="3">
    <source>
        <dbReference type="Proteomes" id="UP001497416"/>
    </source>
</evidence>
<accession>A0ABP1EJ78</accession>
<evidence type="ECO:0000256" key="1">
    <source>
        <dbReference type="SAM" id="Phobius"/>
    </source>
</evidence>
<keyword evidence="1" id="KW-1133">Transmembrane helix</keyword>
<comment type="caution">
    <text evidence="2">The sequence shown here is derived from an EMBL/GenBank/DDBJ whole genome shotgun (WGS) entry which is preliminary data.</text>
</comment>
<gene>
    <name evidence="2" type="ORF">T190607A01A_11171</name>
</gene>
<proteinExistence type="predicted"/>
<protein>
    <recommendedName>
        <fullName evidence="4">DUF1761 domain-containing protein</fullName>
    </recommendedName>
</protein>
<organism evidence="2 3">
    <name type="scientific">Tenacibaculum platacis</name>
    <dbReference type="NCBI Taxonomy" id="3137852"/>
    <lineage>
        <taxon>Bacteria</taxon>
        <taxon>Pseudomonadati</taxon>
        <taxon>Bacteroidota</taxon>
        <taxon>Flavobacteriia</taxon>
        <taxon>Flavobacteriales</taxon>
        <taxon>Flavobacteriaceae</taxon>
        <taxon>Tenacibaculum</taxon>
    </lineage>
</organism>
<evidence type="ECO:0000313" key="2">
    <source>
        <dbReference type="EMBL" id="CAL2081286.1"/>
    </source>
</evidence>
<dbReference type="RefSeq" id="WP_348711018.1">
    <property type="nucleotide sequence ID" value="NZ_CAXIXY010000003.1"/>
</dbReference>